<organism evidence="1">
    <name type="scientific">Culex pipiens</name>
    <name type="common">House mosquito</name>
    <dbReference type="NCBI Taxonomy" id="7175"/>
    <lineage>
        <taxon>Eukaryota</taxon>
        <taxon>Metazoa</taxon>
        <taxon>Ecdysozoa</taxon>
        <taxon>Arthropoda</taxon>
        <taxon>Hexapoda</taxon>
        <taxon>Insecta</taxon>
        <taxon>Pterygota</taxon>
        <taxon>Neoptera</taxon>
        <taxon>Endopterygota</taxon>
        <taxon>Diptera</taxon>
        <taxon>Nematocera</taxon>
        <taxon>Culicoidea</taxon>
        <taxon>Culicidae</taxon>
        <taxon>Culicinae</taxon>
        <taxon>Culicini</taxon>
        <taxon>Culex</taxon>
        <taxon>Culex</taxon>
    </lineage>
</organism>
<protein>
    <submittedName>
        <fullName evidence="1">(northern house mosquito) hypothetical protein</fullName>
    </submittedName>
</protein>
<proteinExistence type="predicted"/>
<dbReference type="EMBL" id="HBUE01124633">
    <property type="protein sequence ID" value="CAG6494076.1"/>
    <property type="molecule type" value="Transcribed_RNA"/>
</dbReference>
<accession>A0A8D8CNV5</accession>
<sequence length="103" mass="11352">MHQWLPGRTYQLWTWMKTDGSAVLSGLPLNTSSPSGVIVLLELPVHFSLSSWSHGTIQLARMSKGNLAGGVFVHLVLGFQPRLINERRKQVQVSSCISVTVPN</sequence>
<reference evidence="1" key="1">
    <citation type="submission" date="2021-05" db="EMBL/GenBank/DDBJ databases">
        <authorList>
            <person name="Alioto T."/>
            <person name="Alioto T."/>
            <person name="Gomez Garrido J."/>
        </authorList>
    </citation>
    <scope>NUCLEOTIDE SEQUENCE</scope>
</reference>
<dbReference type="AlphaFoldDB" id="A0A8D8CNV5"/>
<name>A0A8D8CNV5_CULPI</name>
<evidence type="ECO:0000313" key="1">
    <source>
        <dbReference type="EMBL" id="CAG6494076.1"/>
    </source>
</evidence>